<dbReference type="InterPro" id="IPR017896">
    <property type="entry name" value="4Fe4S_Fe-S-bd"/>
</dbReference>
<dbReference type="Gene3D" id="1.10.15.40">
    <property type="entry name" value="Electron transport complex subunit B, putative Fe-S cluster"/>
    <property type="match status" value="1"/>
</dbReference>
<feature type="domain" description="4Fe-4S ferredoxin-type" evidence="5">
    <location>
        <begin position="4"/>
        <end position="33"/>
    </location>
</feature>
<organism evidence="7 8">
    <name type="scientific">Desulfoscipio geothermicus DSM 3669</name>
    <dbReference type="NCBI Taxonomy" id="1121426"/>
    <lineage>
        <taxon>Bacteria</taxon>
        <taxon>Bacillati</taxon>
        <taxon>Bacillota</taxon>
        <taxon>Clostridia</taxon>
        <taxon>Eubacteriales</taxon>
        <taxon>Desulfallaceae</taxon>
        <taxon>Desulfoscipio</taxon>
    </lineage>
</organism>
<keyword evidence="2" id="KW-0479">Metal-binding</keyword>
<evidence type="ECO:0000256" key="1">
    <source>
        <dbReference type="ARBA" id="ARBA00022485"/>
    </source>
</evidence>
<protein>
    <submittedName>
        <fullName evidence="7">Iron only hydrogenase large subunit, C-terminal domain</fullName>
    </submittedName>
</protein>
<dbReference type="GO" id="GO:0046872">
    <property type="term" value="F:metal ion binding"/>
    <property type="evidence" value="ECO:0007669"/>
    <property type="project" value="UniProtKB-KW"/>
</dbReference>
<dbReference type="STRING" id="39060.SAMN05660706_10716"/>
<dbReference type="Pfam" id="PF04060">
    <property type="entry name" value="FeS"/>
    <property type="match status" value="1"/>
</dbReference>
<dbReference type="SUPFAM" id="SSF55785">
    <property type="entry name" value="PYP-like sensor domain (PAS domain)"/>
    <property type="match status" value="1"/>
</dbReference>
<dbReference type="PROSITE" id="PS51656">
    <property type="entry name" value="4FE4S"/>
    <property type="match status" value="1"/>
</dbReference>
<dbReference type="InterPro" id="IPR004108">
    <property type="entry name" value="Fe_hydrogenase_lsu_C"/>
</dbReference>
<dbReference type="Gene3D" id="3.40.950.10">
    <property type="entry name" value="Fe-only Hydrogenase (Larger Subunit), Chain L, domain 3"/>
    <property type="match status" value="1"/>
</dbReference>
<accession>A0A1I6D842</accession>
<dbReference type="PANTHER" id="PTHR11615">
    <property type="entry name" value="NITRATE, FORMATE, IRON DEHYDROGENASE"/>
    <property type="match status" value="1"/>
</dbReference>
<dbReference type="SUPFAM" id="SSF53920">
    <property type="entry name" value="Fe-only hydrogenase"/>
    <property type="match status" value="1"/>
</dbReference>
<feature type="domain" description="4Fe-4S ferredoxin-type" evidence="5">
    <location>
        <begin position="39"/>
        <end position="68"/>
    </location>
</feature>
<evidence type="ECO:0000313" key="8">
    <source>
        <dbReference type="Proteomes" id="UP000199584"/>
    </source>
</evidence>
<evidence type="ECO:0000256" key="2">
    <source>
        <dbReference type="ARBA" id="ARBA00022723"/>
    </source>
</evidence>
<dbReference type="InterPro" id="IPR017900">
    <property type="entry name" value="4Fe4S_Fe_S_CS"/>
</dbReference>
<dbReference type="InterPro" id="IPR000014">
    <property type="entry name" value="PAS"/>
</dbReference>
<dbReference type="Gene3D" id="3.30.450.20">
    <property type="entry name" value="PAS domain"/>
    <property type="match status" value="1"/>
</dbReference>
<dbReference type="Gene3D" id="3.30.70.20">
    <property type="match status" value="1"/>
</dbReference>
<dbReference type="Proteomes" id="UP000199584">
    <property type="component" value="Unassembled WGS sequence"/>
</dbReference>
<feature type="domain" description="4Fe-4S" evidence="6">
    <location>
        <begin position="361"/>
        <end position="426"/>
    </location>
</feature>
<dbReference type="GO" id="GO:0051539">
    <property type="term" value="F:4 iron, 4 sulfur cluster binding"/>
    <property type="evidence" value="ECO:0007669"/>
    <property type="project" value="UniProtKB-KW"/>
</dbReference>
<reference evidence="8" key="1">
    <citation type="submission" date="2016-10" db="EMBL/GenBank/DDBJ databases">
        <authorList>
            <person name="Varghese N."/>
            <person name="Submissions S."/>
        </authorList>
    </citation>
    <scope>NUCLEOTIDE SEQUENCE [LARGE SCALE GENOMIC DNA]</scope>
    <source>
        <strain evidence="8">DSM 3669</strain>
    </source>
</reference>
<dbReference type="Pfam" id="PF12838">
    <property type="entry name" value="Fer4_7"/>
    <property type="match status" value="1"/>
</dbReference>
<evidence type="ECO:0000256" key="4">
    <source>
        <dbReference type="ARBA" id="ARBA00023014"/>
    </source>
</evidence>
<evidence type="ECO:0000259" key="5">
    <source>
        <dbReference type="PROSITE" id="PS51379"/>
    </source>
</evidence>
<sequence length="578" mass="63977">MVMGLITTNEARCRDCYRCLRACPVKAIRIRTGDGADNLYAQVMAELCVQDARCVLACPQKAKKVASDLKQVKQQLKQGVPMAAGVAPSFVAGLPLHKPGQMPALLRRLGFSRVQETALGAELVAMAHRRMGLSEPVISSACPVVVNLIERHYPELLPLLAPVVSPMVAHGRYMKKMYPGHRTVFIGPCAAKKEEARTSGIEDAVDFVLGFDEFWEWVQDEGLDCDGLAETAFDGPRPGPARLFPIEGGLFKTIYAGGSAKKEHITVTGLQNCIDFLKHLSRDKASVPGLMELLACRGGCIDGPLALCREDDIFARRRRVINYYKETARQAEDTGNVNVEELPVALMQRQFTSRQITMPIPDDDAIKHILARTGKYRPEDELNCGACGYETCRDKAVAVYRGNAEVQMCIPYMRKRAESMSNQVLTAMPNAVIIVNGNLVVKEVNPAAERMFKCAAGEITGKKLDQFMNPANFIKVMESGEMLNSINTYPEMDMITREIIFPLENGRVIVGILVDITAEKRQREQFELVKGQTIARAQEVITKQMQVAQEIAGLLGETTAETKVLLSKLIELMRQEPF</sequence>
<keyword evidence="1" id="KW-0004">4Fe-4S</keyword>
<dbReference type="InterPro" id="IPR007202">
    <property type="entry name" value="4Fe-4S_dom"/>
</dbReference>
<dbReference type="PROSITE" id="PS51379">
    <property type="entry name" value="4FE4S_FER_2"/>
    <property type="match status" value="2"/>
</dbReference>
<gene>
    <name evidence="7" type="ORF">SAMN05660706_10716</name>
</gene>
<dbReference type="Pfam" id="PF13188">
    <property type="entry name" value="PAS_8"/>
    <property type="match status" value="1"/>
</dbReference>
<dbReference type="CDD" id="cd00130">
    <property type="entry name" value="PAS"/>
    <property type="match status" value="1"/>
</dbReference>
<proteinExistence type="predicted"/>
<evidence type="ECO:0000259" key="6">
    <source>
        <dbReference type="PROSITE" id="PS51656"/>
    </source>
</evidence>
<keyword evidence="8" id="KW-1185">Reference proteome</keyword>
<dbReference type="InterPro" id="IPR050340">
    <property type="entry name" value="Cytosolic_Fe-S_CAF"/>
</dbReference>
<dbReference type="AlphaFoldDB" id="A0A1I6D842"/>
<keyword evidence="4" id="KW-0411">Iron-sulfur</keyword>
<keyword evidence="3" id="KW-0408">Iron</keyword>
<dbReference type="PROSITE" id="PS00198">
    <property type="entry name" value="4FE4S_FER_1"/>
    <property type="match status" value="1"/>
</dbReference>
<evidence type="ECO:0000256" key="3">
    <source>
        <dbReference type="ARBA" id="ARBA00023004"/>
    </source>
</evidence>
<evidence type="ECO:0000313" key="7">
    <source>
        <dbReference type="EMBL" id="SFR01593.1"/>
    </source>
</evidence>
<dbReference type="Pfam" id="PF02906">
    <property type="entry name" value="Fe_hyd_lg_C"/>
    <property type="match status" value="1"/>
</dbReference>
<dbReference type="InterPro" id="IPR009016">
    <property type="entry name" value="Fe_hydrogenase"/>
</dbReference>
<dbReference type="EMBL" id="FOYM01000007">
    <property type="protein sequence ID" value="SFR01593.1"/>
    <property type="molecule type" value="Genomic_DNA"/>
</dbReference>
<dbReference type="InterPro" id="IPR035965">
    <property type="entry name" value="PAS-like_dom_sf"/>
</dbReference>
<dbReference type="SMART" id="SM00091">
    <property type="entry name" value="PAS"/>
    <property type="match status" value="1"/>
</dbReference>
<name>A0A1I6D842_9FIRM</name>
<dbReference type="SUPFAM" id="SSF54862">
    <property type="entry name" value="4Fe-4S ferredoxins"/>
    <property type="match status" value="1"/>
</dbReference>